<feature type="region of interest" description="Disordered" evidence="2">
    <location>
        <begin position="425"/>
        <end position="449"/>
    </location>
</feature>
<evidence type="ECO:0000259" key="3">
    <source>
        <dbReference type="Pfam" id="PF22956"/>
    </source>
</evidence>
<evidence type="ECO:0000313" key="4">
    <source>
        <dbReference type="Proteomes" id="UP001652628"/>
    </source>
</evidence>
<dbReference type="PANTHER" id="PTHR12984:SF15">
    <property type="entry name" value="PROTEIN-ASSOCIATING WITH THE CARBOXYL-TERMINAL DOMAIN OF EZRIN"/>
    <property type="match status" value="1"/>
</dbReference>
<name>A0ABM4TWL5_DROSZ</name>
<sequence length="684" mass="76602">MGSEGSKLKGLILEKNAVEANDYWKMYNAESPAACIDEDCRKLLSIFQGEVFVKRHVWAGGMGPMERAIKNLMVYRHPYILKYVATWDQSGQKHLATERVRPLNDVLTHLTDLEICLGLRTILCGLIFLIEKALARHLNINIHSIYVTDRGSWRLAGFEYVWRATEVDKQLIDLAHSFINASISEENCEQFAFGMLCEKVLERSGTNSDDSNSTPHAHEFREYCGAHLKHQNTKLRPPFSVVLLHPYFNHEFVLIHSFLFELPLKSGQERHAFFGSLIERLQYFDEEIVASQLACDLLSRMVLLDPAAQEFVTPHILRTKSTVNTTVSLFSPHTYVQYLMPHILKMFRLRDAQIRLILLDYFMDFVCLLGIEQLQSEVLPQLQLGMSDTNDILVAKTLRCMADLVSILGASKVLGGERSRCFSDGRPHAAVSTRSQNTMPEPRSISPLMDTRSFDVGDDFMVSSSPLPTTNNVLLLLRPSPDGGEDRKIGLNLNEKSLGVCQNSDPETDSNISVAGNEKTLVNLDEEGTWSHSDTIDVLQRATQTGRKEQTPTDLVTESSASTRNTQALLSSHSIAILDVSLGASKALLQTDRKIIDDLNALDIQVQSVTQGTELGEFDFFKDMEPVIEIKTRSCETNERINSRFAAAALTANCNDVDAENGWGHDEQDGDVISWGAANETVTF</sequence>
<keyword evidence="1" id="KW-0677">Repeat</keyword>
<evidence type="ECO:0000256" key="2">
    <source>
        <dbReference type="SAM" id="MobiDB-lite"/>
    </source>
</evidence>
<keyword evidence="4" id="KW-1185">Reference proteome</keyword>
<dbReference type="RefSeq" id="XP_070854363.1">
    <property type="nucleotide sequence ID" value="XM_070998262.1"/>
</dbReference>
<dbReference type="InterPro" id="IPR011009">
    <property type="entry name" value="Kinase-like_dom_sf"/>
</dbReference>
<dbReference type="PANTHER" id="PTHR12984">
    <property type="entry name" value="SCY1-RELATED S/T PROTEIN KINASE-LIKE"/>
    <property type="match status" value="1"/>
</dbReference>
<dbReference type="InterPro" id="IPR051177">
    <property type="entry name" value="CIK-Related_Protein"/>
</dbReference>
<dbReference type="Proteomes" id="UP001652628">
    <property type="component" value="Chromosome 2"/>
</dbReference>
<dbReference type="InterPro" id="IPR055231">
    <property type="entry name" value="2AA_helical"/>
</dbReference>
<evidence type="ECO:0000256" key="1">
    <source>
        <dbReference type="ARBA" id="ARBA00022737"/>
    </source>
</evidence>
<dbReference type="Gene3D" id="1.25.10.10">
    <property type="entry name" value="Leucine-rich Repeat Variant"/>
    <property type="match status" value="1"/>
</dbReference>
<evidence type="ECO:0000313" key="5">
    <source>
        <dbReference type="RefSeq" id="XP_070854363.1"/>
    </source>
</evidence>
<dbReference type="InterPro" id="IPR016024">
    <property type="entry name" value="ARM-type_fold"/>
</dbReference>
<dbReference type="Gene3D" id="1.10.510.10">
    <property type="entry name" value="Transferase(Phosphotransferase) domain 1"/>
    <property type="match status" value="1"/>
</dbReference>
<dbReference type="SUPFAM" id="SSF56112">
    <property type="entry name" value="Protein kinase-like (PK-like)"/>
    <property type="match status" value="1"/>
</dbReference>
<gene>
    <name evidence="5" type="primary">LOC139354030</name>
</gene>
<protein>
    <submittedName>
        <fullName evidence="5">Protein-associating with the carboxyl-terminal domain of ezrin</fullName>
    </submittedName>
</protein>
<dbReference type="SUPFAM" id="SSF48371">
    <property type="entry name" value="ARM repeat"/>
    <property type="match status" value="1"/>
</dbReference>
<dbReference type="InterPro" id="IPR011989">
    <property type="entry name" value="ARM-like"/>
</dbReference>
<reference evidence="5" key="2">
    <citation type="submission" date="2025-08" db="UniProtKB">
        <authorList>
            <consortium name="RefSeq"/>
        </authorList>
    </citation>
    <scope>IDENTIFICATION</scope>
</reference>
<proteinExistence type="predicted"/>
<dbReference type="GeneID" id="139354030"/>
<feature type="domain" description="Phosphatase 2A Regulatory Subunit A helical" evidence="3">
    <location>
        <begin position="321"/>
        <end position="406"/>
    </location>
</feature>
<organism evidence="4 5">
    <name type="scientific">Drosophila suzukii</name>
    <name type="common">Spotted-wing drosophila fruit fly</name>
    <dbReference type="NCBI Taxonomy" id="28584"/>
    <lineage>
        <taxon>Eukaryota</taxon>
        <taxon>Metazoa</taxon>
        <taxon>Ecdysozoa</taxon>
        <taxon>Arthropoda</taxon>
        <taxon>Hexapoda</taxon>
        <taxon>Insecta</taxon>
        <taxon>Pterygota</taxon>
        <taxon>Neoptera</taxon>
        <taxon>Endopterygota</taxon>
        <taxon>Diptera</taxon>
        <taxon>Brachycera</taxon>
        <taxon>Muscomorpha</taxon>
        <taxon>Ephydroidea</taxon>
        <taxon>Drosophilidae</taxon>
        <taxon>Drosophila</taxon>
        <taxon>Sophophora</taxon>
    </lineage>
</organism>
<reference evidence="4" key="1">
    <citation type="submission" date="2025-05" db="UniProtKB">
        <authorList>
            <consortium name="RefSeq"/>
        </authorList>
    </citation>
    <scope>NUCLEOTIDE SEQUENCE [LARGE SCALE GENOMIC DNA]</scope>
</reference>
<accession>A0ABM4TWL5</accession>
<dbReference type="Pfam" id="PF22956">
    <property type="entry name" value="VPS15-like_hel"/>
    <property type="match status" value="1"/>
</dbReference>